<name>A0A9E5T385_9GAMM</name>
<comment type="caution">
    <text evidence="1">The sequence shown here is derived from an EMBL/GenBank/DDBJ whole genome shotgun (WGS) entry which is preliminary data.</text>
</comment>
<protein>
    <submittedName>
        <fullName evidence="1">Uncharacterized protein</fullName>
    </submittedName>
</protein>
<dbReference type="EMBL" id="JAAONZ010000038">
    <property type="protein sequence ID" value="NHO68551.1"/>
    <property type="molecule type" value="Genomic_DNA"/>
</dbReference>
<proteinExistence type="predicted"/>
<evidence type="ECO:0000313" key="1">
    <source>
        <dbReference type="EMBL" id="NHO68551.1"/>
    </source>
</evidence>
<accession>A0A9E5T385</accession>
<dbReference type="RefSeq" id="WP_167192516.1">
    <property type="nucleotide sequence ID" value="NZ_JAAONZ010000038.1"/>
</dbReference>
<dbReference type="Proteomes" id="UP000787472">
    <property type="component" value="Unassembled WGS sequence"/>
</dbReference>
<organism evidence="1 2">
    <name type="scientific">Pseudomaricurvus hydrocarbonicus</name>
    <dbReference type="NCBI Taxonomy" id="1470433"/>
    <lineage>
        <taxon>Bacteria</taxon>
        <taxon>Pseudomonadati</taxon>
        <taxon>Pseudomonadota</taxon>
        <taxon>Gammaproteobacteria</taxon>
        <taxon>Cellvibrionales</taxon>
        <taxon>Cellvibrionaceae</taxon>
        <taxon>Pseudomaricurvus</taxon>
    </lineage>
</organism>
<sequence length="324" mass="37719">MKSSLLNRFPLLIIIYLFAIQMPQVNAYGFDEPSIGEVIGNAAADIQRAMAEGRRSTKAINNRIFNSRRSYWRCKENCEDEYKEFRLSLLEKDILYAYVQTTNRMVPGGLQSHESLIMNMSVGQVDGGIIGNCAQLHHAWASCYTDKNRRPGDDYLTKCMPSYEPYEQCVMDYEYDHRIKTNNEYKDPISSIVAHLKQPNDTWSRTENNRLGDYFNYFDVDTIHKAAIIVWMAPGMVPRDARHVYEKYVYIRSEDKEKYGCTRITKLICWRQMMANIRDGKLTPASEQLFSRYTAEQPEGYKEGQARLQGIYDEVTKLYGKPKY</sequence>
<reference evidence="1" key="1">
    <citation type="submission" date="2020-03" db="EMBL/GenBank/DDBJ databases">
        <authorList>
            <person name="Guo F."/>
        </authorList>
    </citation>
    <scope>NUCLEOTIDE SEQUENCE</scope>
    <source>
        <strain evidence="1">JCM 30134</strain>
    </source>
</reference>
<keyword evidence="2" id="KW-1185">Reference proteome</keyword>
<evidence type="ECO:0000313" key="2">
    <source>
        <dbReference type="Proteomes" id="UP000787472"/>
    </source>
</evidence>
<gene>
    <name evidence="1" type="ORF">G8770_23610</name>
</gene>
<dbReference type="AlphaFoldDB" id="A0A9E5T385"/>